<sequence length="260" mass="28385">MAVVVLGRPGVIAPARAVTARPRRAAAAPWPHRPDTPSEGTAMATPPHTGRNLSYFVMSASARADSWNTRLARLAASVIEERGGTAEVATIGDFDVPGYHGDHEASDGIPDGAERFRSRLLDHDAFVISSPEYNASVPGVLKNLIDWTSRFRPQPFNERLGLLMSASPSRTGGNRSLWALRVPLEALGARVHPDMFSLAQSATAFGEDGRLAHGTLQEQFEENVRGYMDLVEAIVRYPCAKKAWVEYLGQRPDPAFRRAE</sequence>
<dbReference type="InterPro" id="IPR029039">
    <property type="entry name" value="Flavoprotein-like_sf"/>
</dbReference>
<feature type="domain" description="NADPH-dependent FMN reductase-like" evidence="2">
    <location>
        <begin position="57"/>
        <end position="200"/>
    </location>
</feature>
<evidence type="ECO:0000313" key="4">
    <source>
        <dbReference type="Proteomes" id="UP001500879"/>
    </source>
</evidence>
<keyword evidence="4" id="KW-1185">Reference proteome</keyword>
<evidence type="ECO:0000259" key="2">
    <source>
        <dbReference type="Pfam" id="PF03358"/>
    </source>
</evidence>
<dbReference type="SUPFAM" id="SSF52218">
    <property type="entry name" value="Flavoproteins"/>
    <property type="match status" value="1"/>
</dbReference>
<proteinExistence type="predicted"/>
<dbReference type="Pfam" id="PF03358">
    <property type="entry name" value="FMN_red"/>
    <property type="match status" value="1"/>
</dbReference>
<accession>A0ABP3IB84</accession>
<dbReference type="Proteomes" id="UP001500879">
    <property type="component" value="Unassembled WGS sequence"/>
</dbReference>
<comment type="caution">
    <text evidence="3">The sequence shown here is derived from an EMBL/GenBank/DDBJ whole genome shotgun (WGS) entry which is preliminary data.</text>
</comment>
<dbReference type="PANTHER" id="PTHR30543">
    <property type="entry name" value="CHROMATE REDUCTASE"/>
    <property type="match status" value="1"/>
</dbReference>
<gene>
    <name evidence="3" type="ORF">GCM10010357_15840</name>
</gene>
<name>A0ABP3IB84_9ACTN</name>
<dbReference type="PANTHER" id="PTHR30543:SF21">
    <property type="entry name" value="NAD(P)H-DEPENDENT FMN REDUCTASE LOT6"/>
    <property type="match status" value="1"/>
</dbReference>
<protein>
    <recommendedName>
        <fullName evidence="2">NADPH-dependent FMN reductase-like domain-containing protein</fullName>
    </recommendedName>
</protein>
<dbReference type="EMBL" id="BAAABX010000015">
    <property type="protein sequence ID" value="GAA0395633.1"/>
    <property type="molecule type" value="Genomic_DNA"/>
</dbReference>
<organism evidence="3 4">
    <name type="scientific">Streptomyces luteireticuli</name>
    <dbReference type="NCBI Taxonomy" id="173858"/>
    <lineage>
        <taxon>Bacteria</taxon>
        <taxon>Bacillati</taxon>
        <taxon>Actinomycetota</taxon>
        <taxon>Actinomycetes</taxon>
        <taxon>Kitasatosporales</taxon>
        <taxon>Streptomycetaceae</taxon>
        <taxon>Streptomyces</taxon>
    </lineage>
</organism>
<feature type="region of interest" description="Disordered" evidence="1">
    <location>
        <begin position="23"/>
        <end position="47"/>
    </location>
</feature>
<evidence type="ECO:0000313" key="3">
    <source>
        <dbReference type="EMBL" id="GAA0395633.1"/>
    </source>
</evidence>
<dbReference type="Gene3D" id="3.40.50.360">
    <property type="match status" value="1"/>
</dbReference>
<dbReference type="InterPro" id="IPR050712">
    <property type="entry name" value="NAD(P)H-dep_reductase"/>
</dbReference>
<reference evidence="4" key="1">
    <citation type="journal article" date="2019" name="Int. J. Syst. Evol. Microbiol.">
        <title>The Global Catalogue of Microorganisms (GCM) 10K type strain sequencing project: providing services to taxonomists for standard genome sequencing and annotation.</title>
        <authorList>
            <consortium name="The Broad Institute Genomics Platform"/>
            <consortium name="The Broad Institute Genome Sequencing Center for Infectious Disease"/>
            <person name="Wu L."/>
            <person name="Ma J."/>
        </authorList>
    </citation>
    <scope>NUCLEOTIDE SEQUENCE [LARGE SCALE GENOMIC DNA]</scope>
    <source>
        <strain evidence="4">JCM 4788</strain>
    </source>
</reference>
<dbReference type="InterPro" id="IPR005025">
    <property type="entry name" value="FMN_Rdtase-like_dom"/>
</dbReference>
<evidence type="ECO:0000256" key="1">
    <source>
        <dbReference type="SAM" id="MobiDB-lite"/>
    </source>
</evidence>